<evidence type="ECO:0000313" key="1">
    <source>
        <dbReference type="EMBL" id="NER27759.1"/>
    </source>
</evidence>
<accession>A0A6B3N3U5</accession>
<sequence length="163" mass="19405">MLTYHQIPVSISLISIDLPLWHTFKTDATLEQKDQQRFHLLLNEPAPPEWKPKLAKDGNCHQPKSESSRFLWLEISPYRVSMTMQEQGKLSYRHLWQQGVYGVSRYCLQKDSLEGYRSLQLRNYTRSVELDGCPVPHNLRLEYELWSEKFRLGHYILHLQIEH</sequence>
<name>A0A6B3N3U5_9CYAN</name>
<dbReference type="AlphaFoldDB" id="A0A6B3N3U5"/>
<organism evidence="1">
    <name type="scientific">Symploca sp. SIO1C4</name>
    <dbReference type="NCBI Taxonomy" id="2607765"/>
    <lineage>
        <taxon>Bacteria</taxon>
        <taxon>Bacillati</taxon>
        <taxon>Cyanobacteriota</taxon>
        <taxon>Cyanophyceae</taxon>
        <taxon>Coleofasciculales</taxon>
        <taxon>Coleofasciculaceae</taxon>
        <taxon>Symploca</taxon>
    </lineage>
</organism>
<proteinExistence type="predicted"/>
<reference evidence="1" key="1">
    <citation type="submission" date="2019-11" db="EMBL/GenBank/DDBJ databases">
        <title>Genomic insights into an expanded diversity of filamentous marine cyanobacteria reveals the extraordinary biosynthetic potential of Moorea and Okeania.</title>
        <authorList>
            <person name="Ferreira Leao T."/>
            <person name="Wang M."/>
            <person name="Moss N."/>
            <person name="Da Silva R."/>
            <person name="Sanders J."/>
            <person name="Nurk S."/>
            <person name="Gurevich A."/>
            <person name="Humphrey G."/>
            <person name="Reher R."/>
            <person name="Zhu Q."/>
            <person name="Belda-Ferre P."/>
            <person name="Glukhov E."/>
            <person name="Rex R."/>
            <person name="Dorrestein P.C."/>
            <person name="Knight R."/>
            <person name="Pevzner P."/>
            <person name="Gerwick W.H."/>
            <person name="Gerwick L."/>
        </authorList>
    </citation>
    <scope>NUCLEOTIDE SEQUENCE</scope>
    <source>
        <strain evidence="1">SIO1C4</strain>
    </source>
</reference>
<comment type="caution">
    <text evidence="1">The sequence shown here is derived from an EMBL/GenBank/DDBJ whole genome shotgun (WGS) entry which is preliminary data.</text>
</comment>
<gene>
    <name evidence="1" type="ORF">F6J89_09020</name>
</gene>
<protein>
    <submittedName>
        <fullName evidence="1">Uncharacterized protein</fullName>
    </submittedName>
</protein>
<dbReference type="EMBL" id="JAAHFQ010000131">
    <property type="protein sequence ID" value="NER27759.1"/>
    <property type="molecule type" value="Genomic_DNA"/>
</dbReference>